<dbReference type="SUPFAM" id="SSF48726">
    <property type="entry name" value="Immunoglobulin"/>
    <property type="match status" value="1"/>
</dbReference>
<dbReference type="PROSITE" id="PS50825">
    <property type="entry name" value="HYR"/>
    <property type="match status" value="1"/>
</dbReference>
<organism evidence="5 6">
    <name type="scientific">Ferruginibacter yonginensis</name>
    <dbReference type="NCBI Taxonomy" id="1310416"/>
    <lineage>
        <taxon>Bacteria</taxon>
        <taxon>Pseudomonadati</taxon>
        <taxon>Bacteroidota</taxon>
        <taxon>Chitinophagia</taxon>
        <taxon>Chitinophagales</taxon>
        <taxon>Chitinophagaceae</taxon>
        <taxon>Ferruginibacter</taxon>
    </lineage>
</organism>
<protein>
    <submittedName>
        <fullName evidence="5">T9SS type A sorting domain-containing protein</fullName>
    </submittedName>
</protein>
<evidence type="ECO:0000313" key="6">
    <source>
        <dbReference type="Proteomes" id="UP001595907"/>
    </source>
</evidence>
<dbReference type="InterPro" id="IPR036179">
    <property type="entry name" value="Ig-like_dom_sf"/>
</dbReference>
<evidence type="ECO:0000259" key="3">
    <source>
        <dbReference type="PROSITE" id="PS50825"/>
    </source>
</evidence>
<feature type="domain" description="HYR" evidence="3">
    <location>
        <begin position="2206"/>
        <end position="2295"/>
    </location>
</feature>
<feature type="domain" description="Ig-like" evidence="4">
    <location>
        <begin position="240"/>
        <end position="346"/>
    </location>
</feature>
<dbReference type="Proteomes" id="UP001595907">
    <property type="component" value="Unassembled WGS sequence"/>
</dbReference>
<dbReference type="InterPro" id="IPR007110">
    <property type="entry name" value="Ig-like_dom"/>
</dbReference>
<keyword evidence="2" id="KW-0732">Signal</keyword>
<proteinExistence type="predicted"/>
<evidence type="ECO:0000313" key="5">
    <source>
        <dbReference type="EMBL" id="MFC4263409.1"/>
    </source>
</evidence>
<dbReference type="InterPro" id="IPR026444">
    <property type="entry name" value="Secre_tail"/>
</dbReference>
<name>A0ABV8QTH6_9BACT</name>
<evidence type="ECO:0000256" key="1">
    <source>
        <dbReference type="ARBA" id="ARBA00022737"/>
    </source>
</evidence>
<dbReference type="InterPro" id="IPR017868">
    <property type="entry name" value="Filamin/ABP280_repeat-like"/>
</dbReference>
<dbReference type="InterPro" id="IPR013783">
    <property type="entry name" value="Ig-like_fold"/>
</dbReference>
<sequence length="3284" mass="331250">MDKVYASFMRKLLAAFFLLTIFTNTVKAQTTLVAGDIAFSGYTSNTVAGDEFSFVLLKAVTAGTVINFTDNGWLSTNVFRTGETTVTWTSTGAMAAGTEIKINGTTATLVGGGAGGTVTGTALSLSTLGDQVLAYQGSAATPTFISAIHMNVFVNGVDPFGLSTTASAWDGTANSVSGSALPPGLTTGVNAIWIGTQDVSASEFDNSYFTGCALNISTAALARTALNNQANWTSDVSSPPSFTLPTGCSYIVAVPAPTFTLNPTNSSVCLGSSTSFTVTATNATDYQWQVDNGGGFVDITNDVIYSGATTTVLTITAAPLSFNTYQYRCVASNGSGSTNSNAATFSVLALPASPTLLAKTPATATVADGTPVSATFTAGSGGTGCSDDYRYTTNGGATYLPYTPGSNISTTGLAASGGTVTIEGRRANCSSGCQGVYTALASWIVTPLPAGATTLNAGDVAFSSYASANDEFSIVLLRNIGPGTAINFTNNGWLSTNVFRTGEETITWTSNVAYGAGTEIKISGLTATLVTGGSAGIVTGTALSLNGTGDQILAYRGSAAAPTFITAIHMNVNSTLGGDAVSTTAAAWDGTANNVSSSSLPTGLTTGTNAIWIGTQDVVATEFDNARYGNCSNPATGGSISALRTALNNQLNWIKNNNTVTPGFTIPTGCNYLQQVAAPNITGQPANTAVCELSNTSFSVTATGATTYQWQVDPGSGFVNITDDAIYSGATTATLNITAAPFTINNTQYRCVVANGTGSTTSNGASLTLTPLAVAPTLLAKTPATATVADGTAVSATFNNGSGGAICIDDFRYSTDGGITYLPYTPGSNISTIGLAAGSGTVFIEGRRGGCSGILACDAAYRVLASWFVSPLPTAATTLNAGDIAFSSYSSNTDEFSFVLLRNIGAGTAINFTNNGWLSTNVFRTGEETITWTAPTGGMAAGTEIKIAGLTATKSGAGAAGTVTGTALSLNATGDQILAYRGSAAAPTFIAAIHMNVLVNGVDPFGISTTAAAWDGAANSASASALPTGLTTGTNAIWIGTQGISGSEFDNAAYGNCAGFGTLGPIAGLRAALNNQTNWIKNNNVTPGFAIPTGCNYLSILAPSINVTGTPLAAFTACAGSVSTEQNFTVSGSALTSNIIITAPAGFEISTTSGSGFATTVTLTQTGGSVPNTIIYVRMAASATGTPSGNITIASSGVTTINVAVAGTVNPLPATPTITAGGPTTFCAGGSVTLTSSSASGNLWSTGETTQSIIVTTSGTYTVTVTTAGCTSAPSAGTTVTVNPLPATPTITAGGPTTFCTGGSVVLTSSSATGNLWSTGATTASITVTTGGTYTVTVTSGGCTSAPSAGTTVTVDALPTTSNAGPDINACINPGTANMAANNPTVGTGAWSQIGGPVATSFGVNNPVTIVVGLNTAGTYTYVWTISNGTCAPSRDTMTITVNPNPANFTLVGGGTFCPGTTTLTGPVDPNYSYTWQRSLSGIANPNSYTNFGGTTSTQDVTSSGNYRLIVTNQFGCTTSDSTPVSMADFVFNGSLVAGDAQQTGRLNRFAVLSTCAAPKSCPLTFTTAGARYYDSYTVTNPRNVAVCATIGLRSDCGTSLFNVAYLGSYNPTQLCNNYLADPGSSFPGTGYMEVTIPANSSIVVVVHEVNPGTGCSSYQLTVDVPRETGVTVSPSTPICSATPVTLTAPVASSYSWNPGGNTTQSITVTPAVTTKYFVTLGYGNVGCNTIDSSEIVISPLPTVAFAGNDTAVCGLTINNLAANTAAVGTGTWSLVSGPGTVTFGNVNASNSSATVSVNGVYALRWTIATGAPCPNSTQDDVLVNFAATPSTADAGLDKTACVSPGNVSMTAAVPTAGSGVWTQVAGPTTASIISPNLPNTNINGLNTIGTYTFRWTVSNTPCASNFDEVNVVVNGNPTNFTITGGGTFCPSGTTLVGPVNPNYTYQWGKSYLAAPFAPVGTNQTLAVTSSGNYQLTVTNQFGCSTSATTIVNAADYVFTGSLTGTDAQQTGRLNRFANLSTCVAPKVCPGTFTTAGSRAYDSYTITNPRPVPVCAVIGLNSSCGTAVFSAAYSNSFDPINLCNNYLADPGSSPASSIFYEATIPANGTIVVVVHEVNPGQGCANYSLTVDVPRDSTPIVVNPSSVTCAGTATLTAPVANSYSWTPSGATTRSITTPPLFVNTQYKVLLGYGNNGCTRLDSTTVTVTSLPPTISCPANITANNTPGICGRAVTYSETSGGLPTPTITYTFTGATVASGAGNGSGSVFNVGVTTVTLTATNACGSVNCSFTVTIVDNQPPTVTTGTIGSCYPTVAAAQAAALAATSATDNCPGVLTETASTIGTCSAVVTVRTTDAAGNFTDVTYNTRIDNTAPIINCPAAITVCGQANIPAPNIALVSATDNCPGAVIITHQGDVVNGFSLTAPYTVTRTYRATDGCGNFADCTQTITVNPTATVNAVANQVVCNNTPTTAIAFSSPTTGGTIVYNWTNNTPSIGLAATGAGNIASFNATNTGTAPVTATITVTPAYTNAGITCTGTPITFTITVNPTATVNAVANQVVCNNTATTAVAFSSPTTGGTIVYNWTNNNTSIGLAATGTGNIASFNATNTGTAPVVATITVTPSYTNAGVTCTGTPRTFTITVNPTATVNAVANQVVCNNALTTAIAFSSPTTGGTIVYNWTNNTPSIGLAASGTGNIASFTAINTGTAPVVATVTVTPSYTNAGVTCTGTTRTFTITVNPTATVNAVANQVVCNNAPTTAVTFSSPTTGGTIVYNWTNNTPSIGLAATGSGNIASFNAINNGTAPVVATITVTPAYTNGAVTCTGTPTTFTITVNPTATVTAIANQGVCNGSPSTAITFTSPTTGGTIVYNWTNNTTSIGLAASGTGNIASFTAVNTGTAPVVATITVTPVYTNAGVTCTGTPRTFTITVNPTATVNAVANQTLCNNFPTTAVTFSSPTTGGTIVYNWTNNTPSIGLAASGSGNIPSFVATNTGANPVVATITVTPAYTNAGVTCTGTPITYTYTVNPTPVVTLAPFQPICKNAAPLTLTGGTPVTGTNGGVGVYFIDNTSTPQTVFNPALYTPGLHTITYQFTNQFGCVNSTSRTILVYPIHTVEITLAPNTGLAPGASATIAATVSPVDNYTYVWKKNNVVVPTAPTANSIVVLANDAGNYTVEVTAPTGCVVVSSSVFTPSLVIPQRLFIFPNPTNNGIFNVSYNNGGSNLTNRTLNVYDSRGARVFTKSYSINVPFGNMQVDISKYARGTYHVILTGSDGKQLGSASVIKL</sequence>
<keyword evidence="6" id="KW-1185">Reference proteome</keyword>
<keyword evidence="1" id="KW-0677">Repeat</keyword>
<dbReference type="EMBL" id="JBHSCZ010000002">
    <property type="protein sequence ID" value="MFC4263409.1"/>
    <property type="molecule type" value="Genomic_DNA"/>
</dbReference>
<dbReference type="Pfam" id="PF18962">
    <property type="entry name" value="Por_Secre_tail"/>
    <property type="match status" value="1"/>
</dbReference>
<comment type="caution">
    <text evidence="5">The sequence shown here is derived from an EMBL/GenBank/DDBJ whole genome shotgun (WGS) entry which is preliminary data.</text>
</comment>
<gene>
    <name evidence="5" type="ORF">ACFOWM_10995</name>
</gene>
<feature type="chain" id="PRO_5046595427" evidence="2">
    <location>
        <begin position="29"/>
        <end position="3284"/>
    </location>
</feature>
<dbReference type="PROSITE" id="PS50835">
    <property type="entry name" value="IG_LIKE"/>
    <property type="match status" value="2"/>
</dbReference>
<accession>A0ABV8QTH6</accession>
<dbReference type="Gene3D" id="2.60.40.10">
    <property type="entry name" value="Immunoglobulins"/>
    <property type="match status" value="6"/>
</dbReference>
<reference evidence="6" key="1">
    <citation type="journal article" date="2019" name="Int. J. Syst. Evol. Microbiol.">
        <title>The Global Catalogue of Microorganisms (GCM) 10K type strain sequencing project: providing services to taxonomists for standard genome sequencing and annotation.</title>
        <authorList>
            <consortium name="The Broad Institute Genomics Platform"/>
            <consortium name="The Broad Institute Genome Sequencing Center for Infectious Disease"/>
            <person name="Wu L."/>
            <person name="Ma J."/>
        </authorList>
    </citation>
    <scope>NUCLEOTIDE SEQUENCE [LARGE SCALE GENOMIC DNA]</scope>
    <source>
        <strain evidence="6">CECT 8289</strain>
    </source>
</reference>
<dbReference type="InterPro" id="IPR003410">
    <property type="entry name" value="HYR_dom"/>
</dbReference>
<evidence type="ECO:0000259" key="4">
    <source>
        <dbReference type="PROSITE" id="PS50835"/>
    </source>
</evidence>
<feature type="signal peptide" evidence="2">
    <location>
        <begin position="1"/>
        <end position="28"/>
    </location>
</feature>
<evidence type="ECO:0000256" key="2">
    <source>
        <dbReference type="SAM" id="SignalP"/>
    </source>
</evidence>
<feature type="domain" description="Ig-like" evidence="4">
    <location>
        <begin position="662"/>
        <end position="768"/>
    </location>
</feature>
<dbReference type="PROSITE" id="PS50194">
    <property type="entry name" value="FILAMIN_REPEAT"/>
    <property type="match status" value="1"/>
</dbReference>